<evidence type="ECO:0000313" key="5">
    <source>
        <dbReference type="EMBL" id="SFB66420.1"/>
    </source>
</evidence>
<evidence type="ECO:0000256" key="2">
    <source>
        <dbReference type="ARBA" id="ARBA00023125"/>
    </source>
</evidence>
<dbReference type="Gene3D" id="1.10.10.60">
    <property type="entry name" value="Homeodomain-like"/>
    <property type="match status" value="1"/>
</dbReference>
<dbReference type="InterPro" id="IPR018060">
    <property type="entry name" value="HTH_AraC"/>
</dbReference>
<protein>
    <submittedName>
        <fullName evidence="6">AraC-type DNA-binding protein</fullName>
    </submittedName>
</protein>
<evidence type="ECO:0000313" key="7">
    <source>
        <dbReference type="Proteomes" id="UP000184031"/>
    </source>
</evidence>
<evidence type="ECO:0000256" key="1">
    <source>
        <dbReference type="ARBA" id="ARBA00023015"/>
    </source>
</evidence>
<dbReference type="GO" id="GO:0043565">
    <property type="term" value="F:sequence-specific DNA binding"/>
    <property type="evidence" value="ECO:0007669"/>
    <property type="project" value="InterPro"/>
</dbReference>
<accession>A0A3A1NPK1</accession>
<dbReference type="OrthoDB" id="952277at2"/>
<evidence type="ECO:0000313" key="8">
    <source>
        <dbReference type="Proteomes" id="UP000198940"/>
    </source>
</evidence>
<keyword evidence="2 6" id="KW-0238">DNA-binding</keyword>
<dbReference type="SUPFAM" id="SSF46689">
    <property type="entry name" value="Homeodomain-like"/>
    <property type="match status" value="1"/>
</dbReference>
<dbReference type="EMBL" id="FOKU01000001">
    <property type="protein sequence ID" value="SFB66420.1"/>
    <property type="molecule type" value="Genomic_DNA"/>
</dbReference>
<evidence type="ECO:0000313" key="6">
    <source>
        <dbReference type="EMBL" id="SHK04195.1"/>
    </source>
</evidence>
<keyword evidence="1" id="KW-0805">Transcription regulation</keyword>
<organism evidence="6 7">
    <name type="scientific">Flagellimonas taeanensis</name>
    <dbReference type="NCBI Taxonomy" id="1005926"/>
    <lineage>
        <taxon>Bacteria</taxon>
        <taxon>Pseudomonadati</taxon>
        <taxon>Bacteroidota</taxon>
        <taxon>Flavobacteriia</taxon>
        <taxon>Flavobacteriales</taxon>
        <taxon>Flavobacteriaceae</taxon>
        <taxon>Flagellimonas</taxon>
    </lineage>
</organism>
<dbReference type="AlphaFoldDB" id="A0A1M6P8E2"/>
<dbReference type="SMART" id="SM00342">
    <property type="entry name" value="HTH_ARAC"/>
    <property type="match status" value="1"/>
</dbReference>
<dbReference type="PROSITE" id="PS01124">
    <property type="entry name" value="HTH_ARAC_FAMILY_2"/>
    <property type="match status" value="1"/>
</dbReference>
<dbReference type="PANTHER" id="PTHR43280">
    <property type="entry name" value="ARAC-FAMILY TRANSCRIPTIONAL REGULATOR"/>
    <property type="match status" value="1"/>
</dbReference>
<dbReference type="STRING" id="1055723.SAMN05216293_0074"/>
<evidence type="ECO:0000259" key="4">
    <source>
        <dbReference type="PROSITE" id="PS01124"/>
    </source>
</evidence>
<dbReference type="InterPro" id="IPR009057">
    <property type="entry name" value="Homeodomain-like_sf"/>
</dbReference>
<dbReference type="Pfam" id="PF12833">
    <property type="entry name" value="HTH_18"/>
    <property type="match status" value="1"/>
</dbReference>
<feature type="domain" description="HTH araC/xylS-type" evidence="4">
    <location>
        <begin position="74"/>
        <end position="171"/>
    </location>
</feature>
<evidence type="ECO:0000256" key="3">
    <source>
        <dbReference type="ARBA" id="ARBA00023163"/>
    </source>
</evidence>
<sequence>MHIKVKNMVCDRCKSVLKRELQKAGIEVVQIELGEVELSEGAKGQMELIREILMQNGFELIEDQEDSFIAEIKKNLIIALENGIHQNLSDHLSKSMKKEYSMLSKMFSAKEGVTIERYFILLKIERVKEQIQMGSKTFSEIAYDLDYASSSHLAKQFKSVTGMSMTDYRKVQQWNRKSLDQIV</sequence>
<comment type="caution">
    <text evidence="6">The sequence shown here is derived from an EMBL/GenBank/DDBJ whole genome shotgun (WGS) entry which is preliminary data.</text>
</comment>
<dbReference type="Proteomes" id="UP000184031">
    <property type="component" value="Unassembled WGS sequence"/>
</dbReference>
<keyword evidence="8" id="KW-1185">Reference proteome</keyword>
<accession>A0A1M6P8E2</accession>
<keyword evidence="3" id="KW-0804">Transcription</keyword>
<dbReference type="GO" id="GO:0003700">
    <property type="term" value="F:DNA-binding transcription factor activity"/>
    <property type="evidence" value="ECO:0007669"/>
    <property type="project" value="InterPro"/>
</dbReference>
<dbReference type="PANTHER" id="PTHR43280:SF2">
    <property type="entry name" value="HTH-TYPE TRANSCRIPTIONAL REGULATOR EXSA"/>
    <property type="match status" value="1"/>
</dbReference>
<reference evidence="6 7" key="1">
    <citation type="submission" date="2016-11" db="EMBL/GenBank/DDBJ databases">
        <authorList>
            <person name="Varghese N."/>
            <person name="Submissions S."/>
        </authorList>
    </citation>
    <scope>NUCLEOTIDE SEQUENCE [LARGE SCALE GENOMIC DNA]</scope>
    <source>
        <strain evidence="6 7">CGMCC 1.12174</strain>
        <strain evidence="5 8">DSM 26351</strain>
    </source>
</reference>
<proteinExistence type="predicted"/>
<dbReference type="EMBL" id="FRAT01000001">
    <property type="protein sequence ID" value="SHK04195.1"/>
    <property type="molecule type" value="Genomic_DNA"/>
</dbReference>
<gene>
    <name evidence="5" type="ORF">SAMN04487891_10173</name>
    <name evidence="6" type="ORF">SAMN05216293_0074</name>
</gene>
<name>A0A1M6P8E2_9FLAO</name>
<dbReference type="Proteomes" id="UP000198940">
    <property type="component" value="Unassembled WGS sequence"/>
</dbReference>